<keyword evidence="2" id="KW-0328">Glycosyltransferase</keyword>
<reference evidence="9" key="2">
    <citation type="submission" date="2025-08" db="UniProtKB">
        <authorList>
            <consortium name="RefSeq"/>
        </authorList>
    </citation>
    <scope>IDENTIFICATION</scope>
    <source>
        <tissue evidence="9">Leaf</tissue>
    </source>
</reference>
<sequence length="410" mass="47004">MKSPQNHQKQKPPPTPPPQSSMHILPSSHLLNFTSIFLLFALGFAFGIIASFYLKSLPLPCQTTDQVLSLLSPPPSESLSAVVPQRLSPQSTAVTEERVGLKDFVEPSTAMHDMTDDELLWRASVAPHIKRTPFQRSPKVAFLFLTRGELPFAPLWEKFFEGHEGLYSIYVHADPSYNGSAPSQLSVFYGRRIPSKAVQWGKVSMMEAERRLLGNALLDFSNERFVLLSESCIPLFNFPTVYSYLVNSTKVYVQAYDDPGATGRGRYKKRMEPLVKLEQWRKGSQWFEVDRDIAIKIISDDTYFPVFRRHCKKVCYVDEHYLPTFLSSKYWWASTNRSLTWVDWSRGGPHPARFIRTDVTIDLLQMLRYNTTSCAYNGRDTRVCFLFARKFLPNCLTRLIRFAPKVMGFG</sequence>
<dbReference type="RefSeq" id="XP_020097055.1">
    <property type="nucleotide sequence ID" value="XM_020241466.1"/>
</dbReference>
<evidence type="ECO:0000256" key="7">
    <source>
        <dbReference type="SAM" id="Phobius"/>
    </source>
</evidence>
<keyword evidence="5" id="KW-0325">Glycoprotein</keyword>
<dbReference type="GeneID" id="109716145"/>
<keyword evidence="8" id="KW-1185">Reference proteome</keyword>
<dbReference type="InterPro" id="IPR044174">
    <property type="entry name" value="BC10-like"/>
</dbReference>
<dbReference type="PANTHER" id="PTHR31042">
    <property type="entry name" value="CORE-2/I-BRANCHING BETA-1,6-N-ACETYLGLUCOSAMINYLTRANSFERASE FAMILY PROTEIN-RELATED"/>
    <property type="match status" value="1"/>
</dbReference>
<protein>
    <submittedName>
        <fullName evidence="9">Uncharacterized protein LOC109716145</fullName>
    </submittedName>
</protein>
<evidence type="ECO:0000256" key="6">
    <source>
        <dbReference type="SAM" id="MobiDB-lite"/>
    </source>
</evidence>
<evidence type="ECO:0000256" key="5">
    <source>
        <dbReference type="ARBA" id="ARBA00023180"/>
    </source>
</evidence>
<dbReference type="GO" id="GO:0016020">
    <property type="term" value="C:membrane"/>
    <property type="evidence" value="ECO:0007669"/>
    <property type="project" value="UniProtKB-SubCell"/>
</dbReference>
<feature type="transmembrane region" description="Helical" evidence="7">
    <location>
        <begin position="30"/>
        <end position="54"/>
    </location>
</feature>
<proteinExistence type="predicted"/>
<dbReference type="OrthoDB" id="191334at2759"/>
<keyword evidence="7" id="KW-1133">Transmembrane helix</keyword>
<gene>
    <name evidence="9" type="primary">LOC109716145</name>
</gene>
<evidence type="ECO:0000256" key="1">
    <source>
        <dbReference type="ARBA" id="ARBA00004606"/>
    </source>
</evidence>
<name>A0A6P5FVH9_ANACO</name>
<evidence type="ECO:0000256" key="4">
    <source>
        <dbReference type="ARBA" id="ARBA00023136"/>
    </source>
</evidence>
<dbReference type="PANTHER" id="PTHR31042:SF131">
    <property type="entry name" value="CORE-2_I-BRANCHING BETA-1,6-N-ACETYLGLUCOSAMINYLTRANSFERASE FAMILY PROTEIN"/>
    <property type="match status" value="1"/>
</dbReference>
<keyword evidence="4 7" id="KW-0472">Membrane</keyword>
<keyword evidence="3" id="KW-0808">Transferase</keyword>
<reference evidence="8" key="1">
    <citation type="journal article" date="2015" name="Nat. Genet.">
        <title>The pineapple genome and the evolution of CAM photosynthesis.</title>
        <authorList>
            <person name="Ming R."/>
            <person name="VanBuren R."/>
            <person name="Wai C.M."/>
            <person name="Tang H."/>
            <person name="Schatz M.C."/>
            <person name="Bowers J.E."/>
            <person name="Lyons E."/>
            <person name="Wang M.L."/>
            <person name="Chen J."/>
            <person name="Biggers E."/>
            <person name="Zhang J."/>
            <person name="Huang L."/>
            <person name="Zhang L."/>
            <person name="Miao W."/>
            <person name="Zhang J."/>
            <person name="Ye Z."/>
            <person name="Miao C."/>
            <person name="Lin Z."/>
            <person name="Wang H."/>
            <person name="Zhou H."/>
            <person name="Yim W.C."/>
            <person name="Priest H.D."/>
            <person name="Zheng C."/>
            <person name="Woodhouse M."/>
            <person name="Edger P.P."/>
            <person name="Guyot R."/>
            <person name="Guo H.B."/>
            <person name="Guo H."/>
            <person name="Zheng G."/>
            <person name="Singh R."/>
            <person name="Sharma A."/>
            <person name="Min X."/>
            <person name="Zheng Y."/>
            <person name="Lee H."/>
            <person name="Gurtowski J."/>
            <person name="Sedlazeck F.J."/>
            <person name="Harkess A."/>
            <person name="McKain M.R."/>
            <person name="Liao Z."/>
            <person name="Fang J."/>
            <person name="Liu J."/>
            <person name="Zhang X."/>
            <person name="Zhang Q."/>
            <person name="Hu W."/>
            <person name="Qin Y."/>
            <person name="Wang K."/>
            <person name="Chen L.Y."/>
            <person name="Shirley N."/>
            <person name="Lin Y.R."/>
            <person name="Liu L.Y."/>
            <person name="Hernandez A.G."/>
            <person name="Wright C.L."/>
            <person name="Bulone V."/>
            <person name="Tuskan G.A."/>
            <person name="Heath K."/>
            <person name="Zee F."/>
            <person name="Moore P.H."/>
            <person name="Sunkar R."/>
            <person name="Leebens-Mack J.H."/>
            <person name="Mockler T."/>
            <person name="Bennetzen J.L."/>
            <person name="Freeling M."/>
            <person name="Sankoff D."/>
            <person name="Paterson A.H."/>
            <person name="Zhu X."/>
            <person name="Yang X."/>
            <person name="Smith J.A."/>
            <person name="Cushman J.C."/>
            <person name="Paull R.E."/>
            <person name="Yu Q."/>
        </authorList>
    </citation>
    <scope>NUCLEOTIDE SEQUENCE [LARGE SCALE GENOMIC DNA]</scope>
    <source>
        <strain evidence="8">cv. F153</strain>
    </source>
</reference>
<dbReference type="Pfam" id="PF02485">
    <property type="entry name" value="Branch"/>
    <property type="match status" value="1"/>
</dbReference>
<comment type="subcellular location">
    <subcellularLocation>
        <location evidence="1">Membrane</location>
        <topology evidence="1">Single-pass type II membrane protein</topology>
    </subcellularLocation>
</comment>
<dbReference type="Proteomes" id="UP000515123">
    <property type="component" value="Linkage group 10"/>
</dbReference>
<dbReference type="InterPro" id="IPR003406">
    <property type="entry name" value="Glyco_trans_14"/>
</dbReference>
<dbReference type="GO" id="GO:0016757">
    <property type="term" value="F:glycosyltransferase activity"/>
    <property type="evidence" value="ECO:0007669"/>
    <property type="project" value="UniProtKB-KW"/>
</dbReference>
<evidence type="ECO:0000313" key="8">
    <source>
        <dbReference type="Proteomes" id="UP000515123"/>
    </source>
</evidence>
<organism evidence="8 9">
    <name type="scientific">Ananas comosus</name>
    <name type="common">Pineapple</name>
    <name type="synonym">Ananas ananas</name>
    <dbReference type="NCBI Taxonomy" id="4615"/>
    <lineage>
        <taxon>Eukaryota</taxon>
        <taxon>Viridiplantae</taxon>
        <taxon>Streptophyta</taxon>
        <taxon>Embryophyta</taxon>
        <taxon>Tracheophyta</taxon>
        <taxon>Spermatophyta</taxon>
        <taxon>Magnoliopsida</taxon>
        <taxon>Liliopsida</taxon>
        <taxon>Poales</taxon>
        <taxon>Bromeliaceae</taxon>
        <taxon>Bromelioideae</taxon>
        <taxon>Ananas</taxon>
    </lineage>
</organism>
<evidence type="ECO:0000256" key="3">
    <source>
        <dbReference type="ARBA" id="ARBA00022679"/>
    </source>
</evidence>
<accession>A0A6P5FVH9</accession>
<evidence type="ECO:0000313" key="9">
    <source>
        <dbReference type="RefSeq" id="XP_020097055.1"/>
    </source>
</evidence>
<evidence type="ECO:0000256" key="2">
    <source>
        <dbReference type="ARBA" id="ARBA00022676"/>
    </source>
</evidence>
<dbReference type="AlphaFoldDB" id="A0A6P5FVH9"/>
<feature type="region of interest" description="Disordered" evidence="6">
    <location>
        <begin position="1"/>
        <end position="23"/>
    </location>
</feature>
<keyword evidence="7" id="KW-0812">Transmembrane</keyword>